<evidence type="ECO:0000313" key="2">
    <source>
        <dbReference type="EMBL" id="BFF95246.1"/>
    </source>
</evidence>
<keyword evidence="3" id="KW-1185">Reference proteome</keyword>
<proteinExistence type="predicted"/>
<dbReference type="EMBL" id="AP029264">
    <property type="protein sequence ID" value="BFF95246.1"/>
    <property type="molecule type" value="Genomic_DNA"/>
</dbReference>
<name>A0AAU9FHA5_DROMD</name>
<reference evidence="2 3" key="1">
    <citation type="submission" date="2024-02" db="EMBL/GenBank/DDBJ databases">
        <title>A chromosome-level genome assembly of Drosophila madeirensis, a fruit fly species endemic to Madeira island.</title>
        <authorList>
            <person name="Tomihara K."/>
            <person name="Llopart A."/>
            <person name="Yamamoto D."/>
        </authorList>
    </citation>
    <scope>NUCLEOTIDE SEQUENCE [LARGE SCALE GENOMIC DNA]</scope>
    <source>
        <strain evidence="2 3">RF1</strain>
    </source>
</reference>
<protein>
    <submittedName>
        <fullName evidence="2">Uncharacterized protein</fullName>
    </submittedName>
</protein>
<accession>A0AAU9FHA5</accession>
<dbReference type="AlphaFoldDB" id="A0AAU9FHA5"/>
<sequence>MLGNKKSKLLQTLEQSVPPIEQEDLIRQIVEEIRKPSTDPIELCTHVGDSQKEHLRVLHMDHALQFKQTMETYNVSPTAENLDQVMPVKDQALEDMLEVLTDMATEEEYDEEDEEGADEGEDEDEDEEPPNDKADKNTEFDINKIIL</sequence>
<feature type="compositionally biased region" description="Basic and acidic residues" evidence="1">
    <location>
        <begin position="130"/>
        <end position="147"/>
    </location>
</feature>
<feature type="region of interest" description="Disordered" evidence="1">
    <location>
        <begin position="102"/>
        <end position="147"/>
    </location>
</feature>
<dbReference type="Proteomes" id="UP001500889">
    <property type="component" value="Chromosome U"/>
</dbReference>
<evidence type="ECO:0000313" key="3">
    <source>
        <dbReference type="Proteomes" id="UP001500889"/>
    </source>
</evidence>
<feature type="compositionally biased region" description="Acidic residues" evidence="1">
    <location>
        <begin position="104"/>
        <end position="129"/>
    </location>
</feature>
<evidence type="ECO:0000256" key="1">
    <source>
        <dbReference type="SAM" id="MobiDB-lite"/>
    </source>
</evidence>
<organism evidence="2 3">
    <name type="scientific">Drosophila madeirensis</name>
    <name type="common">Fruit fly</name>
    <dbReference type="NCBI Taxonomy" id="30013"/>
    <lineage>
        <taxon>Eukaryota</taxon>
        <taxon>Metazoa</taxon>
        <taxon>Ecdysozoa</taxon>
        <taxon>Arthropoda</taxon>
        <taxon>Hexapoda</taxon>
        <taxon>Insecta</taxon>
        <taxon>Pterygota</taxon>
        <taxon>Neoptera</taxon>
        <taxon>Endopterygota</taxon>
        <taxon>Diptera</taxon>
        <taxon>Brachycera</taxon>
        <taxon>Muscomorpha</taxon>
        <taxon>Ephydroidea</taxon>
        <taxon>Drosophilidae</taxon>
        <taxon>Drosophila</taxon>
        <taxon>Sophophora</taxon>
    </lineage>
</organism>
<gene>
    <name evidence="2" type="ORF">DMAD_12691</name>
</gene>